<dbReference type="PANTHER" id="PTHR47074">
    <property type="entry name" value="BNAC02G40300D PROTEIN"/>
    <property type="match status" value="1"/>
</dbReference>
<dbReference type="InterPro" id="IPR036397">
    <property type="entry name" value="RNaseH_sf"/>
</dbReference>
<name>A0A453S7H8_AEGTS</name>
<dbReference type="Gramene" id="AET7Gv20842900.3">
    <property type="protein sequence ID" value="AET7Gv20842900.3"/>
    <property type="gene ID" value="AET7Gv20842900"/>
</dbReference>
<dbReference type="STRING" id="200361.A0A453S7H8"/>
<dbReference type="SUPFAM" id="SSF53098">
    <property type="entry name" value="Ribonuclease H-like"/>
    <property type="match status" value="1"/>
</dbReference>
<dbReference type="InterPro" id="IPR044730">
    <property type="entry name" value="RNase_H-like_dom_plant"/>
</dbReference>
<evidence type="ECO:0000313" key="3">
    <source>
        <dbReference type="Proteomes" id="UP000015105"/>
    </source>
</evidence>
<reference evidence="2" key="3">
    <citation type="journal article" date="2017" name="Nature">
        <title>Genome sequence of the progenitor of the wheat D genome Aegilops tauschii.</title>
        <authorList>
            <person name="Luo M.C."/>
            <person name="Gu Y.Q."/>
            <person name="Puiu D."/>
            <person name="Wang H."/>
            <person name="Twardziok S.O."/>
            <person name="Deal K.R."/>
            <person name="Huo N."/>
            <person name="Zhu T."/>
            <person name="Wang L."/>
            <person name="Wang Y."/>
            <person name="McGuire P.E."/>
            <person name="Liu S."/>
            <person name="Long H."/>
            <person name="Ramasamy R.K."/>
            <person name="Rodriguez J.C."/>
            <person name="Van S.L."/>
            <person name="Yuan L."/>
            <person name="Wang Z."/>
            <person name="Xia Z."/>
            <person name="Xiao L."/>
            <person name="Anderson O.D."/>
            <person name="Ouyang S."/>
            <person name="Liang Y."/>
            <person name="Zimin A.V."/>
            <person name="Pertea G."/>
            <person name="Qi P."/>
            <person name="Bennetzen J.L."/>
            <person name="Dai X."/>
            <person name="Dawson M.W."/>
            <person name="Muller H.G."/>
            <person name="Kugler K."/>
            <person name="Rivarola-Duarte L."/>
            <person name="Spannagl M."/>
            <person name="Mayer K.F.X."/>
            <person name="Lu F.H."/>
            <person name="Bevan M.W."/>
            <person name="Leroy P."/>
            <person name="Li P."/>
            <person name="You F.M."/>
            <person name="Sun Q."/>
            <person name="Liu Z."/>
            <person name="Lyons E."/>
            <person name="Wicker T."/>
            <person name="Salzberg S.L."/>
            <person name="Devos K.M."/>
            <person name="Dvorak J."/>
        </authorList>
    </citation>
    <scope>NUCLEOTIDE SEQUENCE [LARGE SCALE GENOMIC DNA]</scope>
    <source>
        <strain evidence="2">cv. AL8/78</strain>
    </source>
</reference>
<proteinExistence type="predicted"/>
<dbReference type="AlphaFoldDB" id="A0A453S7H8"/>
<reference evidence="3" key="2">
    <citation type="journal article" date="2017" name="Nat. Plants">
        <title>The Aegilops tauschii genome reveals multiple impacts of transposons.</title>
        <authorList>
            <person name="Zhao G."/>
            <person name="Zou C."/>
            <person name="Li K."/>
            <person name="Wang K."/>
            <person name="Li T."/>
            <person name="Gao L."/>
            <person name="Zhang X."/>
            <person name="Wang H."/>
            <person name="Yang Z."/>
            <person name="Liu X."/>
            <person name="Jiang W."/>
            <person name="Mao L."/>
            <person name="Kong X."/>
            <person name="Jiao Y."/>
            <person name="Jia J."/>
        </authorList>
    </citation>
    <scope>NUCLEOTIDE SEQUENCE [LARGE SCALE GENOMIC DNA]</scope>
    <source>
        <strain evidence="3">cv. AL8/78</strain>
    </source>
</reference>
<dbReference type="EnsemblPlants" id="AET7Gv20842900.2">
    <property type="protein sequence ID" value="AET7Gv20842900.2"/>
    <property type="gene ID" value="AET7Gv20842900"/>
</dbReference>
<dbReference type="Gramene" id="AET7Gv20842900.2">
    <property type="protein sequence ID" value="AET7Gv20842900.2"/>
    <property type="gene ID" value="AET7Gv20842900"/>
</dbReference>
<dbReference type="GO" id="GO:0003676">
    <property type="term" value="F:nucleic acid binding"/>
    <property type="evidence" value="ECO:0007669"/>
    <property type="project" value="InterPro"/>
</dbReference>
<dbReference type="EnsemblPlants" id="AET7Gv20842900.3">
    <property type="protein sequence ID" value="AET7Gv20842900.3"/>
    <property type="gene ID" value="AET7Gv20842900"/>
</dbReference>
<reference evidence="2" key="4">
    <citation type="submission" date="2019-03" db="UniProtKB">
        <authorList>
            <consortium name="EnsemblPlants"/>
        </authorList>
    </citation>
    <scope>IDENTIFICATION</scope>
</reference>
<dbReference type="CDD" id="cd06222">
    <property type="entry name" value="RNase_H_like"/>
    <property type="match status" value="1"/>
</dbReference>
<accession>A0A453S7H8</accession>
<dbReference type="InterPro" id="IPR002156">
    <property type="entry name" value="RNaseH_domain"/>
</dbReference>
<evidence type="ECO:0000313" key="2">
    <source>
        <dbReference type="EnsemblPlants" id="AET7Gv20842900.1"/>
    </source>
</evidence>
<dbReference type="Proteomes" id="UP000015105">
    <property type="component" value="Chromosome 7D"/>
</dbReference>
<dbReference type="Gene3D" id="3.30.420.10">
    <property type="entry name" value="Ribonuclease H-like superfamily/Ribonuclease H"/>
    <property type="match status" value="1"/>
</dbReference>
<feature type="domain" description="RNase H type-1" evidence="1">
    <location>
        <begin position="80"/>
        <end position="200"/>
    </location>
</feature>
<dbReference type="InterPro" id="IPR052929">
    <property type="entry name" value="RNase_H-like_EbsB-rel"/>
</dbReference>
<dbReference type="GO" id="GO:0004523">
    <property type="term" value="F:RNA-DNA hybrid ribonuclease activity"/>
    <property type="evidence" value="ECO:0007669"/>
    <property type="project" value="InterPro"/>
</dbReference>
<reference evidence="2" key="5">
    <citation type="journal article" date="2021" name="G3 (Bethesda)">
        <title>Aegilops tauschii genome assembly Aet v5.0 features greater sequence contiguity and improved annotation.</title>
        <authorList>
            <person name="Wang L."/>
            <person name="Zhu T."/>
            <person name="Rodriguez J.C."/>
            <person name="Deal K.R."/>
            <person name="Dubcovsky J."/>
            <person name="McGuire P.E."/>
            <person name="Lux T."/>
            <person name="Spannagl M."/>
            <person name="Mayer K.F.X."/>
            <person name="Baldrich P."/>
            <person name="Meyers B.C."/>
            <person name="Huo N."/>
            <person name="Gu Y.Q."/>
            <person name="Zhou H."/>
            <person name="Devos K.M."/>
            <person name="Bennetzen J.L."/>
            <person name="Unver T."/>
            <person name="Budak H."/>
            <person name="Gulick P.J."/>
            <person name="Galiba G."/>
            <person name="Kalapos B."/>
            <person name="Nelson D.R."/>
            <person name="Li P."/>
            <person name="You F.M."/>
            <person name="Luo M.C."/>
            <person name="Dvorak J."/>
        </authorList>
    </citation>
    <scope>NUCLEOTIDE SEQUENCE [LARGE SCALE GENOMIC DNA]</scope>
    <source>
        <strain evidence="2">cv. AL8/78</strain>
    </source>
</reference>
<evidence type="ECO:0000259" key="1">
    <source>
        <dbReference type="Pfam" id="PF13456"/>
    </source>
</evidence>
<reference evidence="3" key="1">
    <citation type="journal article" date="2014" name="Science">
        <title>Ancient hybridizations among the ancestral genomes of bread wheat.</title>
        <authorList>
            <consortium name="International Wheat Genome Sequencing Consortium,"/>
            <person name="Marcussen T."/>
            <person name="Sandve S.R."/>
            <person name="Heier L."/>
            <person name="Spannagl M."/>
            <person name="Pfeifer M."/>
            <person name="Jakobsen K.S."/>
            <person name="Wulff B.B."/>
            <person name="Steuernagel B."/>
            <person name="Mayer K.F."/>
            <person name="Olsen O.A."/>
        </authorList>
    </citation>
    <scope>NUCLEOTIDE SEQUENCE [LARGE SCALE GENOMIC DNA]</scope>
    <source>
        <strain evidence="3">cv. AL8/78</strain>
    </source>
</reference>
<sequence>MMWQAWNLRNNVVHGDGKDTVTGSVQYLTRLQDELLVAACGLREHSDNGKVSLHPAKSEATVPPAPSHWIAPPLGMAKLNSDAAFIGETGDTWGGAVARDHLGRVFMSIGRRLNRCSSVEEAEGAAALLGLTEFAKRFRGQVILETDCMCIGRELQGGMQSRSAYCATLADVKEKLSLFSCSGISIVSRSKNKLAHELAAVARRSGDFIMVADVPVDAKHVMRDESVLTMA</sequence>
<organism evidence="2 3">
    <name type="scientific">Aegilops tauschii subsp. strangulata</name>
    <name type="common">Goatgrass</name>
    <dbReference type="NCBI Taxonomy" id="200361"/>
    <lineage>
        <taxon>Eukaryota</taxon>
        <taxon>Viridiplantae</taxon>
        <taxon>Streptophyta</taxon>
        <taxon>Embryophyta</taxon>
        <taxon>Tracheophyta</taxon>
        <taxon>Spermatophyta</taxon>
        <taxon>Magnoliopsida</taxon>
        <taxon>Liliopsida</taxon>
        <taxon>Poales</taxon>
        <taxon>Poaceae</taxon>
        <taxon>BOP clade</taxon>
        <taxon>Pooideae</taxon>
        <taxon>Triticodae</taxon>
        <taxon>Triticeae</taxon>
        <taxon>Triticinae</taxon>
        <taxon>Aegilops</taxon>
    </lineage>
</organism>
<dbReference type="Pfam" id="PF13456">
    <property type="entry name" value="RVT_3"/>
    <property type="match status" value="1"/>
</dbReference>
<dbReference type="EnsemblPlants" id="AET7Gv20842900.1">
    <property type="protein sequence ID" value="AET7Gv20842900.1"/>
    <property type="gene ID" value="AET7Gv20842900"/>
</dbReference>
<protein>
    <recommendedName>
        <fullName evidence="1">RNase H type-1 domain-containing protein</fullName>
    </recommendedName>
</protein>
<dbReference type="InterPro" id="IPR012337">
    <property type="entry name" value="RNaseH-like_sf"/>
</dbReference>
<dbReference type="PANTHER" id="PTHR47074:SF11">
    <property type="entry name" value="REVERSE TRANSCRIPTASE-LIKE PROTEIN"/>
    <property type="match status" value="1"/>
</dbReference>
<dbReference type="Gramene" id="AET7Gv20842900.1">
    <property type="protein sequence ID" value="AET7Gv20842900.1"/>
    <property type="gene ID" value="AET7Gv20842900"/>
</dbReference>
<keyword evidence="3" id="KW-1185">Reference proteome</keyword>